<sequence length="299" mass="33901">MERGNLMNTIQLQCFLAVAENLNFARAAEEIHITQPAVTHQINSLENELGVKLFKRTTRSVSLTTDGFRFLSDAKKILNDMHIAKMRLVHKEETEPVIFSIGCHTSRELIFFPDLLKKIQLFAPSIHPVIKTLPMRALNNLLQTDGIDILFSFQENEKTAPGKFVELYKAPIVCVFPATHPLTFAKVIHIEDLLSEQLTVQEPPNTHPAVFTLQSQILQNHNPSDMLFCESYEAAITLTKAEMGITILPDIIPIRDPALCYVPFEGNISVPYGIYYKTLKNQPLIKKFITLAKEYFSSF</sequence>
<evidence type="ECO:0000256" key="3">
    <source>
        <dbReference type="ARBA" id="ARBA00023125"/>
    </source>
</evidence>
<keyword evidence="2" id="KW-0805">Transcription regulation</keyword>
<dbReference type="InterPro" id="IPR036390">
    <property type="entry name" value="WH_DNA-bd_sf"/>
</dbReference>
<keyword evidence="3" id="KW-0238">DNA-binding</keyword>
<dbReference type="Pfam" id="PF00126">
    <property type="entry name" value="HTH_1"/>
    <property type="match status" value="1"/>
</dbReference>
<evidence type="ECO:0000313" key="6">
    <source>
        <dbReference type="EMBL" id="MSS64157.1"/>
    </source>
</evidence>
<dbReference type="GO" id="GO:0003677">
    <property type="term" value="F:DNA binding"/>
    <property type="evidence" value="ECO:0007669"/>
    <property type="project" value="UniProtKB-KW"/>
</dbReference>
<dbReference type="InterPro" id="IPR036388">
    <property type="entry name" value="WH-like_DNA-bd_sf"/>
</dbReference>
<comment type="caution">
    <text evidence="6">The sequence shown here is derived from an EMBL/GenBank/DDBJ whole genome shotgun (WGS) entry which is preliminary data.</text>
</comment>
<proteinExistence type="inferred from homology"/>
<dbReference type="GO" id="GO:0032993">
    <property type="term" value="C:protein-DNA complex"/>
    <property type="evidence" value="ECO:0007669"/>
    <property type="project" value="TreeGrafter"/>
</dbReference>
<dbReference type="Proteomes" id="UP000482209">
    <property type="component" value="Unassembled WGS sequence"/>
</dbReference>
<dbReference type="Gene3D" id="3.40.190.290">
    <property type="match status" value="1"/>
</dbReference>
<reference evidence="6 7" key="1">
    <citation type="submission" date="2019-08" db="EMBL/GenBank/DDBJ databases">
        <title>In-depth cultivation of the pig gut microbiome towards novel bacterial diversity and tailored functional studies.</title>
        <authorList>
            <person name="Wylensek D."/>
            <person name="Hitch T.C.A."/>
            <person name="Clavel T."/>
        </authorList>
    </citation>
    <scope>NUCLEOTIDE SEQUENCE [LARGE SCALE GENOMIC DNA]</scope>
    <source>
        <strain evidence="6 7">WCA-693-APC-MOT-I</strain>
    </source>
</reference>
<protein>
    <submittedName>
        <fullName evidence="6">LysR family transcriptional regulator</fullName>
    </submittedName>
</protein>
<accession>A0A6L5XZZ4</accession>
<dbReference type="PANTHER" id="PTHR30346">
    <property type="entry name" value="TRANSCRIPTIONAL DUAL REGULATOR HCAR-RELATED"/>
    <property type="match status" value="1"/>
</dbReference>
<name>A0A6L5XZZ4_9FIRM</name>
<dbReference type="PANTHER" id="PTHR30346:SF0">
    <property type="entry name" value="HCA OPERON TRANSCRIPTIONAL ACTIVATOR HCAR"/>
    <property type="match status" value="1"/>
</dbReference>
<evidence type="ECO:0000256" key="2">
    <source>
        <dbReference type="ARBA" id="ARBA00023015"/>
    </source>
</evidence>
<dbReference type="Pfam" id="PF03466">
    <property type="entry name" value="LysR_substrate"/>
    <property type="match status" value="1"/>
</dbReference>
<dbReference type="AlphaFoldDB" id="A0A6L5XZZ4"/>
<gene>
    <name evidence="6" type="ORF">FYJ58_09755</name>
</gene>
<dbReference type="SUPFAM" id="SSF46785">
    <property type="entry name" value="Winged helix' DNA-binding domain"/>
    <property type="match status" value="1"/>
</dbReference>
<keyword evidence="4" id="KW-0804">Transcription</keyword>
<dbReference type="PROSITE" id="PS50931">
    <property type="entry name" value="HTH_LYSR"/>
    <property type="match status" value="1"/>
</dbReference>
<evidence type="ECO:0000259" key="5">
    <source>
        <dbReference type="PROSITE" id="PS50931"/>
    </source>
</evidence>
<evidence type="ECO:0000256" key="4">
    <source>
        <dbReference type="ARBA" id="ARBA00023163"/>
    </source>
</evidence>
<organism evidence="6 7">
    <name type="scientific">Velocimicrobium porci</name>
    <dbReference type="NCBI Taxonomy" id="2606634"/>
    <lineage>
        <taxon>Bacteria</taxon>
        <taxon>Bacillati</taxon>
        <taxon>Bacillota</taxon>
        <taxon>Clostridia</taxon>
        <taxon>Lachnospirales</taxon>
        <taxon>Lachnospiraceae</taxon>
        <taxon>Velocimicrobium</taxon>
    </lineage>
</organism>
<evidence type="ECO:0000256" key="1">
    <source>
        <dbReference type="ARBA" id="ARBA00009437"/>
    </source>
</evidence>
<dbReference type="EMBL" id="VUMT01000014">
    <property type="protein sequence ID" value="MSS64157.1"/>
    <property type="molecule type" value="Genomic_DNA"/>
</dbReference>
<comment type="similarity">
    <text evidence="1">Belongs to the LysR transcriptional regulatory family.</text>
</comment>
<feature type="domain" description="HTH lysR-type" evidence="5">
    <location>
        <begin position="7"/>
        <end position="64"/>
    </location>
</feature>
<dbReference type="SUPFAM" id="SSF53850">
    <property type="entry name" value="Periplasmic binding protein-like II"/>
    <property type="match status" value="1"/>
</dbReference>
<dbReference type="PRINTS" id="PR00039">
    <property type="entry name" value="HTHLYSR"/>
</dbReference>
<dbReference type="FunFam" id="1.10.10.10:FF:000001">
    <property type="entry name" value="LysR family transcriptional regulator"/>
    <property type="match status" value="1"/>
</dbReference>
<evidence type="ECO:0000313" key="7">
    <source>
        <dbReference type="Proteomes" id="UP000482209"/>
    </source>
</evidence>
<dbReference type="Gene3D" id="1.10.10.10">
    <property type="entry name" value="Winged helix-like DNA-binding domain superfamily/Winged helix DNA-binding domain"/>
    <property type="match status" value="1"/>
</dbReference>
<dbReference type="GO" id="GO:0003700">
    <property type="term" value="F:DNA-binding transcription factor activity"/>
    <property type="evidence" value="ECO:0007669"/>
    <property type="project" value="InterPro"/>
</dbReference>
<keyword evidence="7" id="KW-1185">Reference proteome</keyword>
<dbReference type="InterPro" id="IPR000847">
    <property type="entry name" value="LysR_HTH_N"/>
</dbReference>
<dbReference type="InterPro" id="IPR005119">
    <property type="entry name" value="LysR_subst-bd"/>
</dbReference>
<dbReference type="CDD" id="cd05466">
    <property type="entry name" value="PBP2_LTTR_substrate"/>
    <property type="match status" value="1"/>
</dbReference>